<name>A0A2H0UNF7_9BACT</name>
<dbReference type="EMBL" id="PFBC01000031">
    <property type="protein sequence ID" value="PIR87930.1"/>
    <property type="molecule type" value="Genomic_DNA"/>
</dbReference>
<accession>A0A2H0UNF7</accession>
<dbReference type="AlphaFoldDB" id="A0A2H0UNF7"/>
<proteinExistence type="predicted"/>
<evidence type="ECO:0000313" key="3">
    <source>
        <dbReference type="Proteomes" id="UP000230903"/>
    </source>
</evidence>
<evidence type="ECO:0000256" key="1">
    <source>
        <dbReference type="SAM" id="MobiDB-lite"/>
    </source>
</evidence>
<dbReference type="Proteomes" id="UP000230903">
    <property type="component" value="Unassembled WGS sequence"/>
</dbReference>
<protein>
    <submittedName>
        <fullName evidence="2">Uncharacterized protein</fullName>
    </submittedName>
</protein>
<evidence type="ECO:0000313" key="2">
    <source>
        <dbReference type="EMBL" id="PIR87930.1"/>
    </source>
</evidence>
<gene>
    <name evidence="2" type="ORF">COU10_01940</name>
</gene>
<feature type="region of interest" description="Disordered" evidence="1">
    <location>
        <begin position="133"/>
        <end position="159"/>
    </location>
</feature>
<comment type="caution">
    <text evidence="2">The sequence shown here is derived from an EMBL/GenBank/DDBJ whole genome shotgun (WGS) entry which is preliminary data.</text>
</comment>
<sequence length="159" mass="17564">MNKNIIYSATALGAVVIIGTGIASAHQLNNQQRRAGAEFHQIQDPTLFQAHHDQMQAQIAEILGLSQEALQAELDAGKKMPELAKTYNVDLEAFHQTMEAQRQIFLQERLDKLVADGTITQEVADARASRISEMPKGPKFGHRDHSMGFGKEMNPASNQ</sequence>
<organism evidence="2 3">
    <name type="scientific">Candidatus Harrisonbacteria bacterium CG10_big_fil_rev_8_21_14_0_10_45_28</name>
    <dbReference type="NCBI Taxonomy" id="1974586"/>
    <lineage>
        <taxon>Bacteria</taxon>
        <taxon>Candidatus Harrisoniibacteriota</taxon>
    </lineage>
</organism>
<reference evidence="3" key="1">
    <citation type="submission" date="2017-09" db="EMBL/GenBank/DDBJ databases">
        <title>Depth-based differentiation of microbial function through sediment-hosted aquifers and enrichment of novel symbionts in the deep terrestrial subsurface.</title>
        <authorList>
            <person name="Probst A.J."/>
            <person name="Ladd B."/>
            <person name="Jarett J.K."/>
            <person name="Geller-Mcgrath D.E."/>
            <person name="Sieber C.M.K."/>
            <person name="Emerson J.B."/>
            <person name="Anantharaman K."/>
            <person name="Thomas B.C."/>
            <person name="Malmstrom R."/>
            <person name="Stieglmeier M."/>
            <person name="Klingl A."/>
            <person name="Woyke T."/>
            <person name="Ryan C.M."/>
            <person name="Banfield J.F."/>
        </authorList>
    </citation>
    <scope>NUCLEOTIDE SEQUENCE [LARGE SCALE GENOMIC DNA]</scope>
</reference>